<dbReference type="EMBL" id="JBHUNE010000006">
    <property type="protein sequence ID" value="MFD2758181.1"/>
    <property type="molecule type" value="Genomic_DNA"/>
</dbReference>
<dbReference type="GO" id="GO:0016853">
    <property type="term" value="F:isomerase activity"/>
    <property type="evidence" value="ECO:0007669"/>
    <property type="project" value="UniProtKB-KW"/>
</dbReference>
<reference evidence="4" key="1">
    <citation type="journal article" date="2019" name="Int. J. Syst. Evol. Microbiol.">
        <title>The Global Catalogue of Microorganisms (GCM) 10K type strain sequencing project: providing services to taxonomists for standard genome sequencing and annotation.</title>
        <authorList>
            <consortium name="The Broad Institute Genomics Platform"/>
            <consortium name="The Broad Institute Genome Sequencing Center for Infectious Disease"/>
            <person name="Wu L."/>
            <person name="Ma J."/>
        </authorList>
    </citation>
    <scope>NUCLEOTIDE SEQUENCE [LARGE SCALE GENOMIC DNA]</scope>
    <source>
        <strain evidence="4">TISTR 1514</strain>
    </source>
</reference>
<evidence type="ECO:0000313" key="4">
    <source>
        <dbReference type="Proteomes" id="UP001597492"/>
    </source>
</evidence>
<dbReference type="Proteomes" id="UP001597492">
    <property type="component" value="Unassembled WGS sequence"/>
</dbReference>
<evidence type="ECO:0000313" key="3">
    <source>
        <dbReference type="EMBL" id="MFD2758181.1"/>
    </source>
</evidence>
<dbReference type="InterPro" id="IPR013022">
    <property type="entry name" value="Xyl_isomerase-like_TIM-brl"/>
</dbReference>
<organism evidence="3 4">
    <name type="scientific">Gulosibacter faecalis</name>
    <dbReference type="NCBI Taxonomy" id="272240"/>
    <lineage>
        <taxon>Bacteria</taxon>
        <taxon>Bacillati</taxon>
        <taxon>Actinomycetota</taxon>
        <taxon>Actinomycetes</taxon>
        <taxon>Micrococcales</taxon>
        <taxon>Microbacteriaceae</taxon>
        <taxon>Gulosibacter</taxon>
    </lineage>
</organism>
<keyword evidence="3" id="KW-0413">Isomerase</keyword>
<keyword evidence="1" id="KW-0119">Carbohydrate metabolism</keyword>
<keyword evidence="4" id="KW-1185">Reference proteome</keyword>
<gene>
    <name evidence="3" type="ORF">ACFSW7_07295</name>
</gene>
<dbReference type="InterPro" id="IPR036237">
    <property type="entry name" value="Xyl_isomerase-like_sf"/>
</dbReference>
<name>A0ABW5UYA4_9MICO</name>
<proteinExistence type="predicted"/>
<comment type="caution">
    <text evidence="3">The sequence shown here is derived from an EMBL/GenBank/DDBJ whole genome shotgun (WGS) entry which is preliminary data.</text>
</comment>
<evidence type="ECO:0000259" key="2">
    <source>
        <dbReference type="Pfam" id="PF01261"/>
    </source>
</evidence>
<accession>A0ABW5UYA4</accession>
<dbReference type="Gene3D" id="3.20.20.150">
    <property type="entry name" value="Divalent-metal-dependent TIM barrel enzymes"/>
    <property type="match status" value="1"/>
</dbReference>
<dbReference type="Pfam" id="PF01261">
    <property type="entry name" value="AP_endonuc_2"/>
    <property type="match status" value="1"/>
</dbReference>
<evidence type="ECO:0000256" key="1">
    <source>
        <dbReference type="ARBA" id="ARBA00023277"/>
    </source>
</evidence>
<dbReference type="RefSeq" id="WP_338063019.1">
    <property type="nucleotide sequence ID" value="NZ_JBHUNE010000006.1"/>
</dbReference>
<feature type="domain" description="Xylose isomerase-like TIM barrel" evidence="2">
    <location>
        <begin position="6"/>
        <end position="115"/>
    </location>
</feature>
<protein>
    <submittedName>
        <fullName evidence="3">Sugar phosphate isomerase/epimerase family protein</fullName>
    </submittedName>
</protein>
<dbReference type="SUPFAM" id="SSF51658">
    <property type="entry name" value="Xylose isomerase-like"/>
    <property type="match status" value="1"/>
</dbReference>
<sequence>MGTDPRYVNLCLDTGHLAYYWGDNERALREFPERIGYLHLKQVEPDLLADVLKNDVPFAEAVQLGVMVEPPLGVPDYAPILKAAAAANPGIFAIVEQDMYPVADFAQPLEIARRTHAYLAGCGAELRFR</sequence>